<dbReference type="PANTHER" id="PTHR36891:SF1">
    <property type="entry name" value="OS01G0127400 PROTEIN"/>
    <property type="match status" value="1"/>
</dbReference>
<sequence length="330" mass="36110">MNTVFIIPTGIGCKIGGHAGDATPAFKLIASVSDIAITHPNVVNASDINEMPDNTWYVEGSILDRFLEGEFCLKKPKSNKILLVVNKPITSLTLNAVSAARHTIGCEIEICELEHPFEMWGDFNPDGSAGGSYAGIHPLLEQIQNYQFDALALATSISVPKDINLGYLRNGGINPWGGIEAIVSKIITNQTNKPVAHSPIENEDPEVFTFDEVVNSRIAAEVLSSAYIHCVFKGLHKAPRISKTGLHVSDIDCLITPWGCFGRPHEACIKAGIDILGIKENTTYLNKSLSEDVAYWVDNYVEAAGWLKCKKIGITRYSVSEDYKDEEIYA</sequence>
<proteinExistence type="predicted"/>
<dbReference type="EMBL" id="MT141404">
    <property type="protein sequence ID" value="QJA60322.1"/>
    <property type="molecule type" value="Genomic_DNA"/>
</dbReference>
<evidence type="ECO:0008006" key="2">
    <source>
        <dbReference type="Google" id="ProtNLM"/>
    </source>
</evidence>
<dbReference type="InterPro" id="IPR021763">
    <property type="entry name" value="DUF3326"/>
</dbReference>
<dbReference type="PANTHER" id="PTHR36891">
    <property type="entry name" value="OS01G0127400 PROTEIN"/>
    <property type="match status" value="1"/>
</dbReference>
<accession>A0A6M3IUT9</accession>
<organism evidence="1">
    <name type="scientific">viral metagenome</name>
    <dbReference type="NCBI Taxonomy" id="1070528"/>
    <lineage>
        <taxon>unclassified sequences</taxon>
        <taxon>metagenomes</taxon>
        <taxon>organismal metagenomes</taxon>
    </lineage>
</organism>
<protein>
    <recommendedName>
        <fullName evidence="2">DUF3326 domain-containing protein</fullName>
    </recommendedName>
</protein>
<dbReference type="AlphaFoldDB" id="A0A6M3IUT9"/>
<dbReference type="Pfam" id="PF11805">
    <property type="entry name" value="DUF3326"/>
    <property type="match status" value="1"/>
</dbReference>
<reference evidence="1" key="1">
    <citation type="submission" date="2020-03" db="EMBL/GenBank/DDBJ databases">
        <title>The deep terrestrial virosphere.</title>
        <authorList>
            <person name="Holmfeldt K."/>
            <person name="Nilsson E."/>
            <person name="Simone D."/>
            <person name="Lopez-Fernandez M."/>
            <person name="Wu X."/>
            <person name="de Brujin I."/>
            <person name="Lundin D."/>
            <person name="Andersson A."/>
            <person name="Bertilsson S."/>
            <person name="Dopson M."/>
        </authorList>
    </citation>
    <scope>NUCLEOTIDE SEQUENCE</scope>
    <source>
        <strain evidence="1">MM415B01131</strain>
    </source>
</reference>
<name>A0A6M3IUT9_9ZZZZ</name>
<gene>
    <name evidence="1" type="ORF">MM415B01131_0023</name>
</gene>
<evidence type="ECO:0000313" key="1">
    <source>
        <dbReference type="EMBL" id="QJA60322.1"/>
    </source>
</evidence>